<name>A0A8S9NQ12_BRACR</name>
<dbReference type="AlphaFoldDB" id="A0A8S9NQ12"/>
<dbReference type="Proteomes" id="UP000712600">
    <property type="component" value="Unassembled WGS sequence"/>
</dbReference>
<reference evidence="1" key="1">
    <citation type="submission" date="2019-12" db="EMBL/GenBank/DDBJ databases">
        <title>Genome sequencing and annotation of Brassica cretica.</title>
        <authorList>
            <person name="Studholme D.J."/>
            <person name="Sarris P."/>
        </authorList>
    </citation>
    <scope>NUCLEOTIDE SEQUENCE</scope>
    <source>
        <strain evidence="1">PFS-109/04</strain>
        <tissue evidence="1">Leaf</tissue>
    </source>
</reference>
<proteinExistence type="predicted"/>
<comment type="caution">
    <text evidence="1">The sequence shown here is derived from an EMBL/GenBank/DDBJ whole genome shotgun (WGS) entry which is preliminary data.</text>
</comment>
<evidence type="ECO:0000313" key="2">
    <source>
        <dbReference type="Proteomes" id="UP000712600"/>
    </source>
</evidence>
<organism evidence="1 2">
    <name type="scientific">Brassica cretica</name>
    <name type="common">Mustard</name>
    <dbReference type="NCBI Taxonomy" id="69181"/>
    <lineage>
        <taxon>Eukaryota</taxon>
        <taxon>Viridiplantae</taxon>
        <taxon>Streptophyta</taxon>
        <taxon>Embryophyta</taxon>
        <taxon>Tracheophyta</taxon>
        <taxon>Spermatophyta</taxon>
        <taxon>Magnoliopsida</taxon>
        <taxon>eudicotyledons</taxon>
        <taxon>Gunneridae</taxon>
        <taxon>Pentapetalae</taxon>
        <taxon>rosids</taxon>
        <taxon>malvids</taxon>
        <taxon>Brassicales</taxon>
        <taxon>Brassicaceae</taxon>
        <taxon>Brassiceae</taxon>
        <taxon>Brassica</taxon>
    </lineage>
</organism>
<gene>
    <name evidence="1" type="ORF">F2Q69_00040106</name>
</gene>
<dbReference type="EMBL" id="QGKX02001621">
    <property type="protein sequence ID" value="KAF3503189.1"/>
    <property type="molecule type" value="Genomic_DNA"/>
</dbReference>
<evidence type="ECO:0000313" key="1">
    <source>
        <dbReference type="EMBL" id="KAF3503189.1"/>
    </source>
</evidence>
<sequence length="99" mass="11360">MDFFFPCKDEVVTDKLRLDDPPWLAISTVGLIKSILIRENSENRRESEVCLPGGFVGVNLSREGNGSLGLVVLRGRMTLSRLFVRRMMAREKRRILPRK</sequence>
<protein>
    <submittedName>
        <fullName evidence="1">Uncharacterized protein</fullName>
    </submittedName>
</protein>
<accession>A0A8S9NQ12</accession>